<dbReference type="PROSITE" id="PS51257">
    <property type="entry name" value="PROKAR_LIPOPROTEIN"/>
    <property type="match status" value="1"/>
</dbReference>
<name>A0A2P4XXS5_9STRA</name>
<organism evidence="1 2">
    <name type="scientific">Phytophthora palmivora</name>
    <dbReference type="NCBI Taxonomy" id="4796"/>
    <lineage>
        <taxon>Eukaryota</taxon>
        <taxon>Sar</taxon>
        <taxon>Stramenopiles</taxon>
        <taxon>Oomycota</taxon>
        <taxon>Peronosporomycetes</taxon>
        <taxon>Peronosporales</taxon>
        <taxon>Peronosporaceae</taxon>
        <taxon>Phytophthora</taxon>
    </lineage>
</organism>
<dbReference type="Proteomes" id="UP000237271">
    <property type="component" value="Unassembled WGS sequence"/>
</dbReference>
<dbReference type="AlphaFoldDB" id="A0A2P4XXS5"/>
<protein>
    <submittedName>
        <fullName evidence="1">Uncharacterized protein</fullName>
    </submittedName>
</protein>
<evidence type="ECO:0000313" key="1">
    <source>
        <dbReference type="EMBL" id="POM70353.1"/>
    </source>
</evidence>
<sequence>MRLIVTDNYYTSVPLAMQMLTMGCYSIGTVRTDRLVLPASLIGEKKNGEKHKKPPKMRTANIERGTSEIRARQISGFIALRWWGTIDVHDQLRLQSQVTLSYTPRSGGSWDGGCFDITSENSLTRRYTGSSGCLRSQNQARCTLLREPLQDILVHNGGRVHIFRKLLRLQEHHLRNLSGLQLGQEVLRGQFLEVQQC</sequence>
<evidence type="ECO:0000313" key="2">
    <source>
        <dbReference type="Proteomes" id="UP000237271"/>
    </source>
</evidence>
<gene>
    <name evidence="1" type="ORF">PHPALM_13220</name>
</gene>
<comment type="caution">
    <text evidence="1">The sequence shown here is derived from an EMBL/GenBank/DDBJ whole genome shotgun (WGS) entry which is preliminary data.</text>
</comment>
<reference evidence="1 2" key="1">
    <citation type="journal article" date="2017" name="Genome Biol. Evol.">
        <title>Phytophthora megakarya and P. palmivora, closely related causal agents of cacao black pod rot, underwent increases in genome sizes and gene numbers by different mechanisms.</title>
        <authorList>
            <person name="Ali S.S."/>
            <person name="Shao J."/>
            <person name="Lary D.J."/>
            <person name="Kronmiller B."/>
            <person name="Shen D."/>
            <person name="Strem M.D."/>
            <person name="Amoako-Attah I."/>
            <person name="Akrofi A.Y."/>
            <person name="Begoude B.A."/>
            <person name="Ten Hoopen G.M."/>
            <person name="Coulibaly K."/>
            <person name="Kebe B.I."/>
            <person name="Melnick R.L."/>
            <person name="Guiltinan M.J."/>
            <person name="Tyler B.M."/>
            <person name="Meinhardt L.W."/>
            <person name="Bailey B.A."/>
        </authorList>
    </citation>
    <scope>NUCLEOTIDE SEQUENCE [LARGE SCALE GENOMIC DNA]</scope>
    <source>
        <strain evidence="2">sbr112.9</strain>
    </source>
</reference>
<accession>A0A2P4XXS5</accession>
<dbReference type="OrthoDB" id="5876240at2759"/>
<keyword evidence="2" id="KW-1185">Reference proteome</keyword>
<proteinExistence type="predicted"/>
<dbReference type="EMBL" id="NCKW01007101">
    <property type="protein sequence ID" value="POM70353.1"/>
    <property type="molecule type" value="Genomic_DNA"/>
</dbReference>